<dbReference type="GO" id="GO:0005737">
    <property type="term" value="C:cytoplasm"/>
    <property type="evidence" value="ECO:0007669"/>
    <property type="project" value="UniProtKB-SubCell"/>
</dbReference>
<keyword evidence="7 9" id="KW-0067">ATP-binding</keyword>
<keyword evidence="9 10" id="KW-0234">DNA repair</keyword>
<organism evidence="13 14">
    <name type="scientific">Rickettsia felis str. Pedreira</name>
    <dbReference type="NCBI Taxonomy" id="1359196"/>
    <lineage>
        <taxon>Bacteria</taxon>
        <taxon>Pseudomonadati</taxon>
        <taxon>Pseudomonadota</taxon>
        <taxon>Alphaproteobacteria</taxon>
        <taxon>Rickettsiales</taxon>
        <taxon>Rickettsiaceae</taxon>
        <taxon>Rickettsieae</taxon>
        <taxon>Rickettsia</taxon>
        <taxon>spotted fever group</taxon>
    </lineage>
</organism>
<dbReference type="GO" id="GO:0003697">
    <property type="term" value="F:single-stranded DNA binding"/>
    <property type="evidence" value="ECO:0007669"/>
    <property type="project" value="UniProtKB-UniRule"/>
</dbReference>
<feature type="binding site" evidence="9">
    <location>
        <begin position="33"/>
        <end position="40"/>
    </location>
    <ligand>
        <name>ATP</name>
        <dbReference type="ChEBI" id="CHEBI:30616"/>
    </ligand>
</feature>
<keyword evidence="4 9" id="KW-0963">Cytoplasm</keyword>
<keyword evidence="6 9" id="KW-0547">Nucleotide-binding</keyword>
<dbReference type="AlphaFoldDB" id="A0A0F3MRZ4"/>
<comment type="caution">
    <text evidence="13">The sequence shown here is derived from an EMBL/GenBank/DDBJ whole genome shotgun (WGS) entry which is preliminary data.</text>
</comment>
<dbReference type="PANTHER" id="PTHR32182">
    <property type="entry name" value="DNA REPLICATION AND REPAIR PROTEIN RECF"/>
    <property type="match status" value="1"/>
</dbReference>
<evidence type="ECO:0000256" key="5">
    <source>
        <dbReference type="ARBA" id="ARBA00022705"/>
    </source>
</evidence>
<evidence type="ECO:0000256" key="11">
    <source>
        <dbReference type="SAM" id="Coils"/>
    </source>
</evidence>
<sequence>MKNIFLHSLTLENYRNFKNLELKTDNTPIILIGENGSGKTNILEAISLFYPGRGLRSAKLADICKASEDQCLVKALLQSKLGLAEFTTQFKRSSNRRITEYNESKIANNELSKFTSMVWLTPQMEGIFTSGSSDRRKFLDRIVYNFDSKHAELVSKYEYYMYERNKILAEDIRDDNWLKIIEEKMADMSSHIANNRLKTLEFMQQAIDELENEFPKADLSIDGIVEQKILDGKENIVNFITAELYQTRSKDKLLGRTSFGVHKSDFLVKHQKKNILAKFCSTGEQKAILIAIILAEMNYAIKLTKIAPILLLDEVFVHLDDKRRGYLIEFFTGLNMQLWVTATDLEGIENFANKAQLIKLPIIL</sequence>
<evidence type="ECO:0000313" key="14">
    <source>
        <dbReference type="Proteomes" id="UP000033475"/>
    </source>
</evidence>
<gene>
    <name evidence="9 13" type="primary">recF</name>
    <name evidence="13" type="ORF">RFEPED_0900</name>
</gene>
<dbReference type="InterPro" id="IPR001238">
    <property type="entry name" value="DNA-binding_RecF"/>
</dbReference>
<evidence type="ECO:0000256" key="3">
    <source>
        <dbReference type="ARBA" id="ARBA00020170"/>
    </source>
</evidence>
<dbReference type="InterPro" id="IPR003395">
    <property type="entry name" value="RecF/RecN/SMC_N"/>
</dbReference>
<feature type="domain" description="RecF/RecN/SMC N-terminal" evidence="12">
    <location>
        <begin position="5"/>
        <end position="351"/>
    </location>
</feature>
<dbReference type="GO" id="GO:0009432">
    <property type="term" value="P:SOS response"/>
    <property type="evidence" value="ECO:0007669"/>
    <property type="project" value="UniProtKB-UniRule"/>
</dbReference>
<evidence type="ECO:0000256" key="2">
    <source>
        <dbReference type="ARBA" id="ARBA00008016"/>
    </source>
</evidence>
<accession>A0A0F3MRZ4</accession>
<dbReference type="Proteomes" id="UP000033475">
    <property type="component" value="Unassembled WGS sequence"/>
</dbReference>
<dbReference type="InterPro" id="IPR042174">
    <property type="entry name" value="RecF_2"/>
</dbReference>
<dbReference type="GO" id="GO:0005524">
    <property type="term" value="F:ATP binding"/>
    <property type="evidence" value="ECO:0007669"/>
    <property type="project" value="UniProtKB-UniRule"/>
</dbReference>
<proteinExistence type="inferred from homology"/>
<dbReference type="RefSeq" id="WP_039594752.1">
    <property type="nucleotide sequence ID" value="NZ_LANQ01000001.1"/>
</dbReference>
<dbReference type="Gene3D" id="1.20.1050.90">
    <property type="entry name" value="RecF/RecN/SMC, N-terminal domain"/>
    <property type="match status" value="1"/>
</dbReference>
<comment type="similarity">
    <text evidence="2 9 10">Belongs to the RecF family.</text>
</comment>
<keyword evidence="5 9" id="KW-0235">DNA replication</keyword>
<dbReference type="HAMAP" id="MF_00365">
    <property type="entry name" value="RecF"/>
    <property type="match status" value="1"/>
</dbReference>
<dbReference type="Pfam" id="PF02463">
    <property type="entry name" value="SMC_N"/>
    <property type="match status" value="1"/>
</dbReference>
<dbReference type="Gene3D" id="3.40.50.300">
    <property type="entry name" value="P-loop containing nucleotide triphosphate hydrolases"/>
    <property type="match status" value="1"/>
</dbReference>
<dbReference type="PANTHER" id="PTHR32182:SF0">
    <property type="entry name" value="DNA REPLICATION AND REPAIR PROTEIN RECF"/>
    <property type="match status" value="1"/>
</dbReference>
<dbReference type="InterPro" id="IPR018078">
    <property type="entry name" value="DNA-binding_RecF_CS"/>
</dbReference>
<evidence type="ECO:0000256" key="9">
    <source>
        <dbReference type="HAMAP-Rule" id="MF_00365"/>
    </source>
</evidence>
<keyword evidence="9 10" id="KW-0742">SOS response</keyword>
<protein>
    <recommendedName>
        <fullName evidence="3 9">DNA replication and repair protein RecF</fullName>
    </recommendedName>
</protein>
<evidence type="ECO:0000256" key="8">
    <source>
        <dbReference type="ARBA" id="ARBA00023125"/>
    </source>
</evidence>
<comment type="subcellular location">
    <subcellularLocation>
        <location evidence="1 9 10">Cytoplasm</location>
    </subcellularLocation>
</comment>
<dbReference type="NCBIfam" id="TIGR00611">
    <property type="entry name" value="recf"/>
    <property type="match status" value="1"/>
</dbReference>
<evidence type="ECO:0000256" key="6">
    <source>
        <dbReference type="ARBA" id="ARBA00022741"/>
    </source>
</evidence>
<evidence type="ECO:0000256" key="1">
    <source>
        <dbReference type="ARBA" id="ARBA00004496"/>
    </source>
</evidence>
<dbReference type="SMR" id="A0A0F3MRZ4"/>
<dbReference type="EMBL" id="LANQ01000001">
    <property type="protein sequence ID" value="KJV58515.1"/>
    <property type="molecule type" value="Genomic_DNA"/>
</dbReference>
<feature type="coiled-coil region" evidence="11">
    <location>
        <begin position="193"/>
        <end position="220"/>
    </location>
</feature>
<dbReference type="PROSITE" id="PS00618">
    <property type="entry name" value="RECF_2"/>
    <property type="match status" value="1"/>
</dbReference>
<dbReference type="PROSITE" id="PS00617">
    <property type="entry name" value="RECF_1"/>
    <property type="match status" value="1"/>
</dbReference>
<evidence type="ECO:0000256" key="10">
    <source>
        <dbReference type="RuleBase" id="RU000578"/>
    </source>
</evidence>
<evidence type="ECO:0000256" key="4">
    <source>
        <dbReference type="ARBA" id="ARBA00022490"/>
    </source>
</evidence>
<dbReference type="GO" id="GO:0006260">
    <property type="term" value="P:DNA replication"/>
    <property type="evidence" value="ECO:0007669"/>
    <property type="project" value="UniProtKB-UniRule"/>
</dbReference>
<dbReference type="PATRIC" id="fig|1359196.3.peg.873"/>
<name>A0A0F3MRZ4_RICFI</name>
<reference evidence="13 14" key="1">
    <citation type="submission" date="2015-01" db="EMBL/GenBank/DDBJ databases">
        <title>Genome Sequencing of Rickettsiales.</title>
        <authorList>
            <person name="Daugherty S.C."/>
            <person name="Su Q."/>
            <person name="Abolude K."/>
            <person name="Beier-Sexton M."/>
            <person name="Carlyon J.A."/>
            <person name="Carter R."/>
            <person name="Day N.P."/>
            <person name="Dumler S.J."/>
            <person name="Dyachenko V."/>
            <person name="Godinez A."/>
            <person name="Kurtti T.J."/>
            <person name="Lichay M."/>
            <person name="Mullins K.E."/>
            <person name="Ott S."/>
            <person name="Pappas-Brown V."/>
            <person name="Paris D.H."/>
            <person name="Patel P."/>
            <person name="Richards A.L."/>
            <person name="Sadzewicz L."/>
            <person name="Sears K."/>
            <person name="Seidman D."/>
            <person name="Sengamalay N."/>
            <person name="Stenos J."/>
            <person name="Tallon L.J."/>
            <person name="Vincent G."/>
            <person name="Fraser C.M."/>
            <person name="Munderloh U."/>
            <person name="Dunning-Hotopp J.C."/>
        </authorList>
    </citation>
    <scope>NUCLEOTIDE SEQUENCE [LARGE SCALE GENOMIC DNA]</scope>
    <source>
        <strain evidence="13 14">Pedreira</strain>
    </source>
</reference>
<dbReference type="InterPro" id="IPR027417">
    <property type="entry name" value="P-loop_NTPase"/>
</dbReference>
<evidence type="ECO:0000256" key="7">
    <source>
        <dbReference type="ARBA" id="ARBA00022840"/>
    </source>
</evidence>
<keyword evidence="9 10" id="KW-0227">DNA damage</keyword>
<comment type="function">
    <text evidence="9 10">The RecF protein is involved in DNA metabolism; it is required for DNA replication and normal SOS inducibility. RecF binds preferentially to single-stranded, linear DNA. It also seems to bind ATP.</text>
</comment>
<evidence type="ECO:0000313" key="13">
    <source>
        <dbReference type="EMBL" id="KJV58515.1"/>
    </source>
</evidence>
<keyword evidence="11" id="KW-0175">Coiled coil</keyword>
<dbReference type="GO" id="GO:0006302">
    <property type="term" value="P:double-strand break repair"/>
    <property type="evidence" value="ECO:0007669"/>
    <property type="project" value="TreeGrafter"/>
</dbReference>
<dbReference type="GO" id="GO:0000731">
    <property type="term" value="P:DNA synthesis involved in DNA repair"/>
    <property type="evidence" value="ECO:0007669"/>
    <property type="project" value="TreeGrafter"/>
</dbReference>
<dbReference type="SUPFAM" id="SSF52540">
    <property type="entry name" value="P-loop containing nucleoside triphosphate hydrolases"/>
    <property type="match status" value="1"/>
</dbReference>
<keyword evidence="8 9" id="KW-0238">DNA-binding</keyword>
<evidence type="ECO:0000259" key="12">
    <source>
        <dbReference type="Pfam" id="PF02463"/>
    </source>
</evidence>